<dbReference type="Proteomes" id="UP001595987">
    <property type="component" value="Unassembled WGS sequence"/>
</dbReference>
<keyword evidence="4 8" id="KW-0067">ATP-binding</keyword>
<feature type="binding site" evidence="8">
    <location>
        <begin position="126"/>
        <end position="127"/>
    </location>
    <ligand>
        <name>NAD(+)</name>
        <dbReference type="ChEBI" id="CHEBI:57540"/>
    </ligand>
</feature>
<dbReference type="InterPro" id="IPR002504">
    <property type="entry name" value="NADK"/>
</dbReference>
<proteinExistence type="inferred from homology"/>
<feature type="binding site" evidence="8">
    <location>
        <position position="54"/>
    </location>
    <ligand>
        <name>NAD(+)</name>
        <dbReference type="ChEBI" id="CHEBI:57540"/>
    </ligand>
</feature>
<evidence type="ECO:0000256" key="6">
    <source>
        <dbReference type="ARBA" id="ARBA00023027"/>
    </source>
</evidence>
<dbReference type="Pfam" id="PF20143">
    <property type="entry name" value="NAD_kinase_C"/>
    <property type="match status" value="1"/>
</dbReference>
<evidence type="ECO:0000256" key="4">
    <source>
        <dbReference type="ARBA" id="ARBA00022840"/>
    </source>
</evidence>
<dbReference type="Pfam" id="PF01513">
    <property type="entry name" value="NAD_kinase"/>
    <property type="match status" value="1"/>
</dbReference>
<comment type="function">
    <text evidence="8">Involved in the regulation of the intracellular balance of NAD and NADP, and is a key enzyme in the biosynthesis of NADP. Catalyzes specifically the phosphorylation on 2'-hydroxyl of the adenosine moiety of NAD to yield NADP.</text>
</comment>
<reference evidence="10" key="1">
    <citation type="journal article" date="2019" name="Int. J. Syst. Evol. Microbiol.">
        <title>The Global Catalogue of Microorganisms (GCM) 10K type strain sequencing project: providing services to taxonomists for standard genome sequencing and annotation.</title>
        <authorList>
            <consortium name="The Broad Institute Genomics Platform"/>
            <consortium name="The Broad Institute Genome Sequencing Center for Infectious Disease"/>
            <person name="Wu L."/>
            <person name="Ma J."/>
        </authorList>
    </citation>
    <scope>NUCLEOTIDE SEQUENCE [LARGE SCALE GENOMIC DNA]</scope>
    <source>
        <strain evidence="10">CCUG 63287</strain>
    </source>
</reference>
<keyword evidence="10" id="KW-1185">Reference proteome</keyword>
<dbReference type="EC" id="2.7.1.23" evidence="8"/>
<keyword evidence="5 8" id="KW-0521">NADP</keyword>
<keyword evidence="3 8" id="KW-0418">Kinase</keyword>
<evidence type="ECO:0000256" key="8">
    <source>
        <dbReference type="HAMAP-Rule" id="MF_00361"/>
    </source>
</evidence>
<dbReference type="RefSeq" id="WP_213534723.1">
    <property type="nucleotide sequence ID" value="NZ_BOVQ01000003.1"/>
</dbReference>
<evidence type="ECO:0000313" key="9">
    <source>
        <dbReference type="EMBL" id="MFC4651356.1"/>
    </source>
</evidence>
<dbReference type="NCBIfam" id="NF003424">
    <property type="entry name" value="PRK04885.1"/>
    <property type="match status" value="1"/>
</dbReference>
<dbReference type="Gene3D" id="2.60.200.30">
    <property type="entry name" value="Probable inorganic polyphosphate/atp-NAD kinase, domain 2"/>
    <property type="match status" value="1"/>
</dbReference>
<sequence>MSAGKKVWLIGNSSEKSQKTLTKLSKMLQAEKFILDDLNPEIVISVGGDGTLLRAMHMYEYQLERVRFVGVHTGHLGFYTDFVESELPKVVEALKNENPAEAVHYPLMKVVVRFDDGYQVERHVLNESTIRRASKTMVCDVKISGSLFETFRGDGLSISTPTGSTAYNKSIGGAVMHPRVEAMQMAEVASLNNIVYRTLGAPMIVAKKDTITVCPAKEDDYSLTFDQLTFEYKNLKSIEFSLDGTTIAFANCAHTSFWERVRNSFIGEVK</sequence>
<dbReference type="InterPro" id="IPR017437">
    <property type="entry name" value="ATP-NAD_kinase_PpnK-typ_C"/>
</dbReference>
<feature type="binding site" evidence="8">
    <location>
        <begin position="165"/>
        <end position="170"/>
    </location>
    <ligand>
        <name>NAD(+)</name>
        <dbReference type="ChEBI" id="CHEBI:57540"/>
    </ligand>
</feature>
<dbReference type="GO" id="GO:0003951">
    <property type="term" value="F:NAD+ kinase activity"/>
    <property type="evidence" value="ECO:0007669"/>
    <property type="project" value="UniProtKB-EC"/>
</dbReference>
<keyword evidence="8" id="KW-0963">Cytoplasm</keyword>
<dbReference type="HAMAP" id="MF_00361">
    <property type="entry name" value="NAD_kinase"/>
    <property type="match status" value="1"/>
</dbReference>
<feature type="binding site" evidence="8">
    <location>
        <position position="154"/>
    </location>
    <ligand>
        <name>NAD(+)</name>
        <dbReference type="ChEBI" id="CHEBI:57540"/>
    </ligand>
</feature>
<feature type="binding site" evidence="8">
    <location>
        <position position="189"/>
    </location>
    <ligand>
        <name>NAD(+)</name>
        <dbReference type="ChEBI" id="CHEBI:57540"/>
    </ligand>
</feature>
<evidence type="ECO:0000256" key="5">
    <source>
        <dbReference type="ARBA" id="ARBA00022857"/>
    </source>
</evidence>
<dbReference type="InterPro" id="IPR017438">
    <property type="entry name" value="ATP-NAD_kinase_N"/>
</dbReference>
<evidence type="ECO:0000256" key="2">
    <source>
        <dbReference type="ARBA" id="ARBA00022741"/>
    </source>
</evidence>
<feature type="binding site" evidence="8">
    <location>
        <begin position="49"/>
        <end position="50"/>
    </location>
    <ligand>
        <name>NAD(+)</name>
        <dbReference type="ChEBI" id="CHEBI:57540"/>
    </ligand>
</feature>
<dbReference type="EMBL" id="JBHSGD010000001">
    <property type="protein sequence ID" value="MFC4651356.1"/>
    <property type="molecule type" value="Genomic_DNA"/>
</dbReference>
<name>A0ABV9JAA9_9LACT</name>
<dbReference type="InterPro" id="IPR016064">
    <property type="entry name" value="NAD/diacylglycerol_kinase_sf"/>
</dbReference>
<dbReference type="PANTHER" id="PTHR20275">
    <property type="entry name" value="NAD KINASE"/>
    <property type="match status" value="1"/>
</dbReference>
<dbReference type="Gene3D" id="3.40.50.10330">
    <property type="entry name" value="Probable inorganic polyphosphate/atp-NAD kinase, domain 1"/>
    <property type="match status" value="1"/>
</dbReference>
<comment type="subcellular location">
    <subcellularLocation>
        <location evidence="8">Cytoplasm</location>
    </subcellularLocation>
</comment>
<organism evidence="9 10">
    <name type="scientific">Lactococcus nasutitermitis</name>
    <dbReference type="NCBI Taxonomy" id="1652957"/>
    <lineage>
        <taxon>Bacteria</taxon>
        <taxon>Bacillati</taxon>
        <taxon>Bacillota</taxon>
        <taxon>Bacilli</taxon>
        <taxon>Lactobacillales</taxon>
        <taxon>Streptococcaceae</taxon>
        <taxon>Lactococcus</taxon>
    </lineage>
</organism>
<comment type="catalytic activity">
    <reaction evidence="7 8">
        <text>NAD(+) + ATP = ADP + NADP(+) + H(+)</text>
        <dbReference type="Rhea" id="RHEA:18629"/>
        <dbReference type="ChEBI" id="CHEBI:15378"/>
        <dbReference type="ChEBI" id="CHEBI:30616"/>
        <dbReference type="ChEBI" id="CHEBI:57540"/>
        <dbReference type="ChEBI" id="CHEBI:58349"/>
        <dbReference type="ChEBI" id="CHEBI:456216"/>
        <dbReference type="EC" id="2.7.1.23"/>
    </reaction>
</comment>
<accession>A0ABV9JAA9</accession>
<keyword evidence="2 8" id="KW-0547">Nucleotide-binding</keyword>
<gene>
    <name evidence="8" type="primary">nadK</name>
    <name evidence="9" type="ORF">ACFO26_00335</name>
</gene>
<evidence type="ECO:0000256" key="7">
    <source>
        <dbReference type="ARBA" id="ARBA00047925"/>
    </source>
</evidence>
<comment type="similarity">
    <text evidence="8">Belongs to the NAD kinase family.</text>
</comment>
<keyword evidence="1 8" id="KW-0808">Transferase</keyword>
<evidence type="ECO:0000256" key="1">
    <source>
        <dbReference type="ARBA" id="ARBA00022679"/>
    </source>
</evidence>
<feature type="binding site" evidence="8">
    <location>
        <position position="152"/>
    </location>
    <ligand>
        <name>NAD(+)</name>
        <dbReference type="ChEBI" id="CHEBI:57540"/>
    </ligand>
</feature>
<keyword evidence="6 8" id="KW-0520">NAD</keyword>
<evidence type="ECO:0000256" key="3">
    <source>
        <dbReference type="ARBA" id="ARBA00022777"/>
    </source>
</evidence>
<comment type="caution">
    <text evidence="8">Lacks conserved residue(s) required for the propagation of feature annotation.</text>
</comment>
<dbReference type="PANTHER" id="PTHR20275:SF0">
    <property type="entry name" value="NAD KINASE"/>
    <property type="match status" value="1"/>
</dbReference>
<comment type="caution">
    <text evidence="9">The sequence shown here is derived from an EMBL/GenBank/DDBJ whole genome shotgun (WGS) entry which is preliminary data.</text>
</comment>
<protein>
    <recommendedName>
        <fullName evidence="8">NAD kinase</fullName>
        <ecNumber evidence="8">2.7.1.23</ecNumber>
    </recommendedName>
    <alternativeName>
        <fullName evidence="8">ATP-dependent NAD kinase</fullName>
    </alternativeName>
</protein>
<dbReference type="SUPFAM" id="SSF111331">
    <property type="entry name" value="NAD kinase/diacylglycerol kinase-like"/>
    <property type="match status" value="1"/>
</dbReference>
<comment type="cofactor">
    <cofactor evidence="8">
        <name>a divalent metal cation</name>
        <dbReference type="ChEBI" id="CHEBI:60240"/>
    </cofactor>
</comment>
<feature type="active site" description="Proton acceptor" evidence="8">
    <location>
        <position position="49"/>
    </location>
</feature>
<evidence type="ECO:0000313" key="10">
    <source>
        <dbReference type="Proteomes" id="UP001595987"/>
    </source>
</evidence>